<evidence type="ECO:0008006" key="5">
    <source>
        <dbReference type="Google" id="ProtNLM"/>
    </source>
</evidence>
<evidence type="ECO:0000256" key="1">
    <source>
        <dbReference type="SAM" id="Coils"/>
    </source>
</evidence>
<feature type="transmembrane region" description="Helical" evidence="2">
    <location>
        <begin position="227"/>
        <end position="247"/>
    </location>
</feature>
<keyword evidence="2" id="KW-1133">Transmembrane helix</keyword>
<dbReference type="RefSeq" id="WP_341671620.1">
    <property type="nucleotide sequence ID" value="NZ_JBBYHV010000001.1"/>
</dbReference>
<feature type="transmembrane region" description="Helical" evidence="2">
    <location>
        <begin position="189"/>
        <end position="215"/>
    </location>
</feature>
<keyword evidence="1" id="KW-0175">Coiled coil</keyword>
<name>A0ABU9I9J1_9SPHN</name>
<organism evidence="3 4">
    <name type="scientific">Aurantiacibacter gilvus</name>
    <dbReference type="NCBI Taxonomy" id="3139141"/>
    <lineage>
        <taxon>Bacteria</taxon>
        <taxon>Pseudomonadati</taxon>
        <taxon>Pseudomonadota</taxon>
        <taxon>Alphaproteobacteria</taxon>
        <taxon>Sphingomonadales</taxon>
        <taxon>Erythrobacteraceae</taxon>
        <taxon>Aurantiacibacter</taxon>
    </lineage>
</organism>
<dbReference type="EMBL" id="JBBYHV010000001">
    <property type="protein sequence ID" value="MEL1249079.1"/>
    <property type="molecule type" value="Genomic_DNA"/>
</dbReference>
<sequence>MKAFGGLQRLFSDKVDGFAPIDDPFVRPDRDETVRSMDLVNKGKEQGALNLPPPDAVVYDTVERDIVAEVKDHLNQAHIEAGNHIRSYENRLASLQVLYGLSSVRGEKAKTLGDIKRLVGDWRDKLSSQAEQIRASNREIRHFQKAHGLERPYHVVDSQWVNFAKILGTWLFETAGNTFFLSENNEMGIIGGVFSAALVSLINVLVGVLAGVFIWRTTQRREAHLKAIAWIMMLLWMAFVVVFNFYAGHFRDAQSLGLEDPTLMALALFSEEGFWFENFYSWSMLIVGMIAAGFVAYEAYGMDDPYPGYGKLGRRHEAREETYSELAAEAREELAEERNDVIKQTEELRDRVGLEMRVRGRVLAANEQLAYRFEQHHKQLEGLTNYLLKVYQDANRKARSEPAPAYFDQQLELDRPKLASIHIPPLDETLVGKAEDELNSTIEEVAEAFDNAIESFESIDALRQELRDGAADD</sequence>
<dbReference type="Proteomes" id="UP001497045">
    <property type="component" value="Unassembled WGS sequence"/>
</dbReference>
<proteinExistence type="predicted"/>
<gene>
    <name evidence="3" type="ORF">AAEO60_00185</name>
</gene>
<feature type="transmembrane region" description="Helical" evidence="2">
    <location>
        <begin position="279"/>
        <end position="297"/>
    </location>
</feature>
<comment type="caution">
    <text evidence="3">The sequence shown here is derived from an EMBL/GenBank/DDBJ whole genome shotgun (WGS) entry which is preliminary data.</text>
</comment>
<keyword evidence="2" id="KW-0812">Transmembrane</keyword>
<accession>A0ABU9I9J1</accession>
<feature type="coiled-coil region" evidence="1">
    <location>
        <begin position="320"/>
        <end position="351"/>
    </location>
</feature>
<protein>
    <recommendedName>
        <fullName evidence="5">MFS transporter</fullName>
    </recommendedName>
</protein>
<reference evidence="3 4" key="1">
    <citation type="submission" date="2024-04" db="EMBL/GenBank/DDBJ databases">
        <title>Aurantiacibacter sp. DGU6 16S ribosomal RNA gene Genome sequencing and assembly.</title>
        <authorList>
            <person name="Park S."/>
        </authorList>
    </citation>
    <scope>NUCLEOTIDE SEQUENCE [LARGE SCALE GENOMIC DNA]</scope>
    <source>
        <strain evidence="3 4">DGU6</strain>
    </source>
</reference>
<keyword evidence="2" id="KW-0472">Membrane</keyword>
<evidence type="ECO:0000256" key="2">
    <source>
        <dbReference type="SAM" id="Phobius"/>
    </source>
</evidence>
<keyword evidence="4" id="KW-1185">Reference proteome</keyword>
<evidence type="ECO:0000313" key="3">
    <source>
        <dbReference type="EMBL" id="MEL1249079.1"/>
    </source>
</evidence>
<evidence type="ECO:0000313" key="4">
    <source>
        <dbReference type="Proteomes" id="UP001497045"/>
    </source>
</evidence>